<feature type="domain" description="Mannosyl-glycoprotein endo-beta-N-acetylglucosamidase-like" evidence="3">
    <location>
        <begin position="8"/>
        <end position="166"/>
    </location>
</feature>
<dbReference type="PANTHER" id="PTHR33308:SF9">
    <property type="entry name" value="PEPTIDOGLYCAN HYDROLASE FLGJ"/>
    <property type="match status" value="1"/>
</dbReference>
<accession>A0AAW9DD53</accession>
<dbReference type="SMART" id="SM00047">
    <property type="entry name" value="LYZ2"/>
    <property type="match status" value="1"/>
</dbReference>
<dbReference type="Gene3D" id="1.10.530.10">
    <property type="match status" value="1"/>
</dbReference>
<dbReference type="AlphaFoldDB" id="A0AAW9DD53"/>
<dbReference type="GO" id="GO:0004040">
    <property type="term" value="F:amidase activity"/>
    <property type="evidence" value="ECO:0007669"/>
    <property type="project" value="InterPro"/>
</dbReference>
<dbReference type="InterPro" id="IPR051056">
    <property type="entry name" value="Glycosyl_Hydrolase_73"/>
</dbReference>
<evidence type="ECO:0000313" key="5">
    <source>
        <dbReference type="Proteomes" id="UP001270004"/>
    </source>
</evidence>
<comment type="caution">
    <text evidence="4">The sequence shown here is derived from an EMBL/GenBank/DDBJ whole genome shotgun (WGS) entry which is preliminary data.</text>
</comment>
<dbReference type="PRINTS" id="PR01002">
    <property type="entry name" value="FLGFLGJ"/>
</dbReference>
<protein>
    <submittedName>
        <fullName evidence="4">Glucosaminidase domain-containing protein</fullName>
    </submittedName>
</protein>
<comment type="similarity">
    <text evidence="1">Belongs to the glycosyl hydrolase 73 family.</text>
</comment>
<dbReference type="Gene3D" id="4.10.80.30">
    <property type="entry name" value="DNA polymerase, domain 6"/>
    <property type="match status" value="1"/>
</dbReference>
<evidence type="ECO:0000256" key="2">
    <source>
        <dbReference type="ARBA" id="ARBA00022801"/>
    </source>
</evidence>
<proteinExistence type="inferred from homology"/>
<dbReference type="RefSeq" id="WP_319444050.1">
    <property type="nucleotide sequence ID" value="NZ_JAWWZK010000001.1"/>
</dbReference>
<dbReference type="InterPro" id="IPR002901">
    <property type="entry name" value="MGlyc_endo_b_GlcNAc-like_dom"/>
</dbReference>
<dbReference type="PANTHER" id="PTHR33308">
    <property type="entry name" value="PEPTIDOGLYCAN HYDROLASE FLGJ"/>
    <property type="match status" value="1"/>
</dbReference>
<gene>
    <name evidence="4" type="ORF">SHY70_00965</name>
</gene>
<dbReference type="EMBL" id="JAWWZK010000001">
    <property type="protein sequence ID" value="MDX5036866.1"/>
    <property type="molecule type" value="Genomic_DNA"/>
</dbReference>
<name>A0AAW9DD53_STRSU</name>
<keyword evidence="2" id="KW-0378">Hydrolase</keyword>
<evidence type="ECO:0000259" key="3">
    <source>
        <dbReference type="SMART" id="SM00047"/>
    </source>
</evidence>
<reference evidence="4" key="1">
    <citation type="submission" date="2023-11" db="EMBL/GenBank/DDBJ databases">
        <title>Antimicrobial resistance in invasive Streptococcus suis isolated in Spain and the associated genetic mechanisms.</title>
        <authorList>
            <person name="Uruen C."/>
            <person name="Arenas J.A."/>
        </authorList>
    </citation>
    <scope>NUCLEOTIDE SEQUENCE</scope>
    <source>
        <strain evidence="4">Ss_70</strain>
    </source>
</reference>
<evidence type="ECO:0000256" key="1">
    <source>
        <dbReference type="ARBA" id="ARBA00010266"/>
    </source>
</evidence>
<sequence length="167" mass="18822">MAGTGIETGKLSNDQKSFIANLVPAIEQSSKANSILSSVMLSQAILESAWGTSYLATHGNNLFGIKADAAWTGATIEIITNEYRDGEKKQEKHLFRKYNSRNESVADYAKFFTSTPWRIKNYQSFREATDYQQAILALRQSGYATDPKYGEKLRSIIENYKLYLLDN</sequence>
<organism evidence="4 5">
    <name type="scientific">Streptococcus suis</name>
    <dbReference type="NCBI Taxonomy" id="1307"/>
    <lineage>
        <taxon>Bacteria</taxon>
        <taxon>Bacillati</taxon>
        <taxon>Bacillota</taxon>
        <taxon>Bacilli</taxon>
        <taxon>Lactobacillales</taxon>
        <taxon>Streptococcaceae</taxon>
        <taxon>Streptococcus</taxon>
    </lineage>
</organism>
<evidence type="ECO:0000313" key="4">
    <source>
        <dbReference type="EMBL" id="MDX5036866.1"/>
    </source>
</evidence>
<dbReference type="Pfam" id="PF01832">
    <property type="entry name" value="Glucosaminidase"/>
    <property type="match status" value="1"/>
</dbReference>
<dbReference type="Proteomes" id="UP001270004">
    <property type="component" value="Unassembled WGS sequence"/>
</dbReference>